<dbReference type="AlphaFoldDB" id="A0A7R9V5K4"/>
<reference evidence="4" key="1">
    <citation type="submission" date="2021-01" db="EMBL/GenBank/DDBJ databases">
        <authorList>
            <person name="Corre E."/>
            <person name="Pelletier E."/>
            <person name="Niang G."/>
            <person name="Scheremetjew M."/>
            <person name="Finn R."/>
            <person name="Kale V."/>
            <person name="Holt S."/>
            <person name="Cochrane G."/>
            <person name="Meng A."/>
            <person name="Brown T."/>
            <person name="Cohen L."/>
        </authorList>
    </citation>
    <scope>NUCLEOTIDE SEQUENCE</scope>
    <source>
        <strain evidence="4">CCMP219</strain>
    </source>
</reference>
<dbReference type="EMBL" id="HBEC01012348">
    <property type="protein sequence ID" value="CAD8285648.1"/>
    <property type="molecule type" value="Transcribed_RNA"/>
</dbReference>
<dbReference type="SUPFAM" id="SSF53474">
    <property type="entry name" value="alpha/beta-Hydrolases"/>
    <property type="match status" value="2"/>
</dbReference>
<gene>
    <name evidence="4" type="ORF">CEUR00632_LOCUS5686</name>
</gene>
<feature type="region of interest" description="Disordered" evidence="1">
    <location>
        <begin position="693"/>
        <end position="712"/>
    </location>
</feature>
<feature type="region of interest" description="Disordered" evidence="1">
    <location>
        <begin position="640"/>
        <end position="660"/>
    </location>
</feature>
<dbReference type="Gene3D" id="3.40.50.1820">
    <property type="entry name" value="alpha/beta hydrolase"/>
    <property type="match status" value="2"/>
</dbReference>
<keyword evidence="2" id="KW-0472">Membrane</keyword>
<protein>
    <recommendedName>
        <fullName evidence="3">AB hydrolase-1 domain-containing protein</fullName>
    </recommendedName>
</protein>
<proteinExistence type="predicted"/>
<feature type="domain" description="AB hydrolase-1" evidence="3">
    <location>
        <begin position="301"/>
        <end position="394"/>
    </location>
</feature>
<sequence length="957" mass="100269">MVDGRQKRRYISYRVEVFLRDKFLATKTRRPREYCGETLTRYANFCKFAFMCFVSMFQQFQVVAVWFLCGLEVFVVLLLYVMGTKDPLFIRKWPKMYAFSFTSSVEDAVVLCLLRAVLLSVTYAWGAACMQTPGCSGHRSYLLTSYLLGVLYFPYLTIKMLVFRYDSDALAVACIMAITSAFSWFYVFAARRTVQWARRTYSLGLSGYGAAPWEDSLGVKWLMLGTEGGDDVSKGSDAGVDATELDVSPETLADEDSRFLDVGGIKVHYKEVAPTGAALDGGRSAWSDDGGTGDPPSSFGIVLLHSYGGGVFAWRHIMEPLARQCQCRVIAFDRPAFGLTSRPTVLPEQRPTTSNPYCAASQAELALSLASQLGLRRVALVAHSDACALAMLCASITWRPGSGAMGGGGGGGCGTPCSSSVSDAPPMGSGGGGSAAAPRMRLSVQQLAAHTLSPQAGGGVTPSSWLTSAPAGGSMAPTELGASSSRASQQAAPAALHQPSVGTVGSHSADIPSLLGQERCASGSGAAIAGAQPEWPSAVAPAPPIVQEGQRVRCGLYPEVLSAMDIAAAEAASAAACSAGSRQRGCGTSERGNEPQVDTPKASELPLACASGTRNASFASSHGGPLSPSLELPYHESAASISPEPMRGGSVAASPSADDPCGVPGWKAPAAASHASAFSRCFDIESGLPPLAGAATSSGRGTPPLPPLHVSGVSMPGFRPRHRRTLSVPAAVSPSAPGGPSAATGTLAGFSGAGLSGGGAGGVGVSSHGMDAGLKALAVAGDSWPEVVGVALLHPNLMVQMGPALSRLLARSGFGRAILRPLLRTEMGDVAHRRSWYHEDRLTPEVLELYREPLRACGWDMALMETARLGLEQAQGDVQSAMAACRDLPMLVITAVHDAIATPVKVERLWRSLPQAQLSVLPDCGHLSHEEAPLLLLQQLVPFLEPLTSLQQADRRT</sequence>
<accession>A0A7R9V5K4</accession>
<dbReference type="InterPro" id="IPR000073">
    <property type="entry name" value="AB_hydrolase_1"/>
</dbReference>
<feature type="transmembrane region" description="Helical" evidence="2">
    <location>
        <begin position="170"/>
        <end position="189"/>
    </location>
</feature>
<evidence type="ECO:0000259" key="3">
    <source>
        <dbReference type="Pfam" id="PF00561"/>
    </source>
</evidence>
<name>A0A7R9V5K4_9CHLO</name>
<dbReference type="PANTHER" id="PTHR43689">
    <property type="entry name" value="HYDROLASE"/>
    <property type="match status" value="1"/>
</dbReference>
<evidence type="ECO:0000256" key="1">
    <source>
        <dbReference type="SAM" id="MobiDB-lite"/>
    </source>
</evidence>
<dbReference type="PANTHER" id="PTHR43689:SF8">
    <property type="entry name" value="ALPHA_BETA-HYDROLASES SUPERFAMILY PROTEIN"/>
    <property type="match status" value="1"/>
</dbReference>
<evidence type="ECO:0000313" key="4">
    <source>
        <dbReference type="EMBL" id="CAD8285648.1"/>
    </source>
</evidence>
<feature type="region of interest" description="Disordered" evidence="1">
    <location>
        <begin position="581"/>
        <end position="603"/>
    </location>
</feature>
<evidence type="ECO:0000256" key="2">
    <source>
        <dbReference type="SAM" id="Phobius"/>
    </source>
</evidence>
<feature type="transmembrane region" description="Helical" evidence="2">
    <location>
        <begin position="140"/>
        <end position="158"/>
    </location>
</feature>
<feature type="compositionally biased region" description="Low complexity" evidence="1">
    <location>
        <begin position="482"/>
        <end position="495"/>
    </location>
</feature>
<dbReference type="InterPro" id="IPR029058">
    <property type="entry name" value="AB_hydrolase_fold"/>
</dbReference>
<organism evidence="4">
    <name type="scientific">Chlamydomonas euryale</name>
    <dbReference type="NCBI Taxonomy" id="1486919"/>
    <lineage>
        <taxon>Eukaryota</taxon>
        <taxon>Viridiplantae</taxon>
        <taxon>Chlorophyta</taxon>
        <taxon>core chlorophytes</taxon>
        <taxon>Chlorophyceae</taxon>
        <taxon>CS clade</taxon>
        <taxon>Chlamydomonadales</taxon>
        <taxon>Chlamydomonadaceae</taxon>
        <taxon>Chlamydomonas</taxon>
    </lineage>
</organism>
<keyword evidence="2" id="KW-1133">Transmembrane helix</keyword>
<dbReference type="Pfam" id="PF00561">
    <property type="entry name" value="Abhydrolase_1"/>
    <property type="match status" value="1"/>
</dbReference>
<keyword evidence="2" id="KW-0812">Transmembrane</keyword>
<feature type="region of interest" description="Disordered" evidence="1">
    <location>
        <begin position="453"/>
        <end position="510"/>
    </location>
</feature>
<feature type="transmembrane region" description="Helical" evidence="2">
    <location>
        <begin position="63"/>
        <end position="83"/>
    </location>
</feature>